<evidence type="ECO:0000313" key="2">
    <source>
        <dbReference type="Proteomes" id="UP000308652"/>
    </source>
</evidence>
<gene>
    <name evidence="1" type="ORF">BDQ12DRAFT_180390</name>
</gene>
<organism evidence="1 2">
    <name type="scientific">Crucibulum laeve</name>
    <dbReference type="NCBI Taxonomy" id="68775"/>
    <lineage>
        <taxon>Eukaryota</taxon>
        <taxon>Fungi</taxon>
        <taxon>Dikarya</taxon>
        <taxon>Basidiomycota</taxon>
        <taxon>Agaricomycotina</taxon>
        <taxon>Agaricomycetes</taxon>
        <taxon>Agaricomycetidae</taxon>
        <taxon>Agaricales</taxon>
        <taxon>Agaricineae</taxon>
        <taxon>Nidulariaceae</taxon>
        <taxon>Crucibulum</taxon>
    </lineage>
</organism>
<reference evidence="1 2" key="1">
    <citation type="journal article" date="2019" name="Nat. Ecol. Evol.">
        <title>Megaphylogeny resolves global patterns of mushroom evolution.</title>
        <authorList>
            <person name="Varga T."/>
            <person name="Krizsan K."/>
            <person name="Foldi C."/>
            <person name="Dima B."/>
            <person name="Sanchez-Garcia M."/>
            <person name="Sanchez-Ramirez S."/>
            <person name="Szollosi G.J."/>
            <person name="Szarkandi J.G."/>
            <person name="Papp V."/>
            <person name="Albert L."/>
            <person name="Andreopoulos W."/>
            <person name="Angelini C."/>
            <person name="Antonin V."/>
            <person name="Barry K.W."/>
            <person name="Bougher N.L."/>
            <person name="Buchanan P."/>
            <person name="Buyck B."/>
            <person name="Bense V."/>
            <person name="Catcheside P."/>
            <person name="Chovatia M."/>
            <person name="Cooper J."/>
            <person name="Damon W."/>
            <person name="Desjardin D."/>
            <person name="Finy P."/>
            <person name="Geml J."/>
            <person name="Haridas S."/>
            <person name="Hughes K."/>
            <person name="Justo A."/>
            <person name="Karasinski D."/>
            <person name="Kautmanova I."/>
            <person name="Kiss B."/>
            <person name="Kocsube S."/>
            <person name="Kotiranta H."/>
            <person name="LaButti K.M."/>
            <person name="Lechner B.E."/>
            <person name="Liimatainen K."/>
            <person name="Lipzen A."/>
            <person name="Lukacs Z."/>
            <person name="Mihaltcheva S."/>
            <person name="Morgado L.N."/>
            <person name="Niskanen T."/>
            <person name="Noordeloos M.E."/>
            <person name="Ohm R.A."/>
            <person name="Ortiz-Santana B."/>
            <person name="Ovrebo C."/>
            <person name="Racz N."/>
            <person name="Riley R."/>
            <person name="Savchenko A."/>
            <person name="Shiryaev A."/>
            <person name="Soop K."/>
            <person name="Spirin V."/>
            <person name="Szebenyi C."/>
            <person name="Tomsovsky M."/>
            <person name="Tulloss R.E."/>
            <person name="Uehling J."/>
            <person name="Grigoriev I.V."/>
            <person name="Vagvolgyi C."/>
            <person name="Papp T."/>
            <person name="Martin F.M."/>
            <person name="Miettinen O."/>
            <person name="Hibbett D.S."/>
            <person name="Nagy L.G."/>
        </authorList>
    </citation>
    <scope>NUCLEOTIDE SEQUENCE [LARGE SCALE GENOMIC DNA]</scope>
    <source>
        <strain evidence="1 2">CBS 166.37</strain>
    </source>
</reference>
<dbReference type="Proteomes" id="UP000308652">
    <property type="component" value="Unassembled WGS sequence"/>
</dbReference>
<proteinExistence type="predicted"/>
<sequence length="303" mass="34636">MPRSHSQLQPYQTFRERVAKTIADAVIAELQMQPSETMPYSFQFIKPLKRQDILDKLCELPENSTGLVREYNPISDVHIQDLGKRYYALAQDIIAWFQNLIRPVLLKRLKRHNVDVPRVKASDALYPNQATGLQIKRRITDAYETLDIIHNRQYSIRLRSTMKELSKNITALRQTREHDIAKIAAVKSLLDAEKAEALVFEDCFQQISRPTVDLVQLVSTVARMSCEKLSWQQHEAYVVCENDAIAFYTRASGPFLERLKATLATFALLADDNKVSMASSLLAAEILLGLVFEKSDYEVEAAY</sequence>
<accession>A0A5C3MFM5</accession>
<evidence type="ECO:0000313" key="1">
    <source>
        <dbReference type="EMBL" id="TFK43443.1"/>
    </source>
</evidence>
<dbReference type="AlphaFoldDB" id="A0A5C3MFM5"/>
<name>A0A5C3MFM5_9AGAR</name>
<protein>
    <submittedName>
        <fullName evidence="1">Uncharacterized protein</fullName>
    </submittedName>
</protein>
<keyword evidence="2" id="KW-1185">Reference proteome</keyword>
<dbReference type="EMBL" id="ML213591">
    <property type="protein sequence ID" value="TFK43443.1"/>
    <property type="molecule type" value="Genomic_DNA"/>
</dbReference>